<name>A0A7W9MZS0_9MICC</name>
<evidence type="ECO:0000256" key="1">
    <source>
        <dbReference type="SAM" id="MobiDB-lite"/>
    </source>
</evidence>
<dbReference type="InterPro" id="IPR008557">
    <property type="entry name" value="PhoX"/>
</dbReference>
<proteinExistence type="predicted"/>
<dbReference type="PANTHER" id="PTHR35399">
    <property type="entry name" value="SLR8030 PROTEIN"/>
    <property type="match status" value="1"/>
</dbReference>
<accession>A0A7W9MZS0</accession>
<sequence>MLKRLLPMAGHTRGNRSAVTCALKCGNACSHPMPNTSANTTFQEIAETAISRRAALGVGGGLAAAVVIGAQVAQAPEALADNGAAPRGGGKLDYRAIAPVPRTVDTVTVPEGYDWGTVIRWGDPLFADSEEFDILHQTGASQAGQFGYNNDYLNIISDGGNDRSGYLVSNHEYTNEYIMFPPAYIASNFTDVVDAAIEAHGLSIVDLKRAKQGAKWEYVRGGRRNRRITGTTPFTVTGPAAGHALLKTVEDPTGTRVLGTLNNCAGGTTPWGTVLSGEENFNQYFKGRGTAEEKRYGIGTGSTERRWEEVHDRFDLTAPGYENEANRFGWIVEIDPEDPTSTPVKRTLLGRFKHEAGTAVVAPSGQAVVYSGDDERHDYLYKFVSAEKVVEGDKKHNMTLLDEGTLYVARFTGDSPASEIDGRGTLPSDGEFDGSGEWIALTTDRKSFVPGMSVAEVLVYTRLAADKMGATKMDRPEDVETNPVNGKVYMALTNNTRRTAVDEANPVVGNRDGHVIELTERGGDHASTRFDWVILLLAGDPAVSSSVYFSGFPQEKVSPISCPDNVAFDSAGNLWISTDGQPGTIGFGDALHKVTLDGPERGRVEQFLSVPRDAETCGPVVHDRDNSVFVNVQHPGENGMWGAHTSYFPDYLDPAGPVQVGDKVAAPRPSVVQVFDVTGNNGVGKGSGKDKGNKGKGNKGGKGKGPKA</sequence>
<dbReference type="AlphaFoldDB" id="A0A7W9MZS0"/>
<keyword evidence="3" id="KW-1185">Reference proteome</keyword>
<dbReference type="Pfam" id="PF05787">
    <property type="entry name" value="PhoX"/>
    <property type="match status" value="1"/>
</dbReference>
<organism evidence="2 3">
    <name type="scientific">Micrococcus endophyticus</name>
    <dbReference type="NCBI Taxonomy" id="455343"/>
    <lineage>
        <taxon>Bacteria</taxon>
        <taxon>Bacillati</taxon>
        <taxon>Actinomycetota</taxon>
        <taxon>Actinomycetes</taxon>
        <taxon>Micrococcales</taxon>
        <taxon>Micrococcaceae</taxon>
        <taxon>Micrococcus</taxon>
    </lineage>
</organism>
<evidence type="ECO:0000313" key="2">
    <source>
        <dbReference type="EMBL" id="MBB5847529.1"/>
    </source>
</evidence>
<dbReference type="InterPro" id="IPR006311">
    <property type="entry name" value="TAT_signal"/>
</dbReference>
<dbReference type="EMBL" id="JACHMW010000001">
    <property type="protein sequence ID" value="MBB5847529.1"/>
    <property type="molecule type" value="Genomic_DNA"/>
</dbReference>
<dbReference type="PROSITE" id="PS51318">
    <property type="entry name" value="TAT"/>
    <property type="match status" value="1"/>
</dbReference>
<protein>
    <submittedName>
        <fullName evidence="2">Secreted PhoX family phosphatase</fullName>
    </submittedName>
</protein>
<gene>
    <name evidence="2" type="ORF">HDA33_000093</name>
</gene>
<comment type="caution">
    <text evidence="2">The sequence shown here is derived from an EMBL/GenBank/DDBJ whole genome shotgun (WGS) entry which is preliminary data.</text>
</comment>
<evidence type="ECO:0000313" key="3">
    <source>
        <dbReference type="Proteomes" id="UP000567246"/>
    </source>
</evidence>
<dbReference type="RefSeq" id="WP_184169747.1">
    <property type="nucleotide sequence ID" value="NZ_BAABAG010000003.1"/>
</dbReference>
<feature type="region of interest" description="Disordered" evidence="1">
    <location>
        <begin position="676"/>
        <end position="708"/>
    </location>
</feature>
<dbReference type="SUPFAM" id="SSF63829">
    <property type="entry name" value="Calcium-dependent phosphotriesterase"/>
    <property type="match status" value="1"/>
</dbReference>
<dbReference type="PANTHER" id="PTHR35399:SF2">
    <property type="entry name" value="DUF839 DOMAIN-CONTAINING PROTEIN"/>
    <property type="match status" value="1"/>
</dbReference>
<reference evidence="2 3" key="1">
    <citation type="submission" date="2020-08" db="EMBL/GenBank/DDBJ databases">
        <title>Sequencing the genomes of 1000 actinobacteria strains.</title>
        <authorList>
            <person name="Klenk H.-P."/>
        </authorList>
    </citation>
    <scope>NUCLEOTIDE SEQUENCE [LARGE SCALE GENOMIC DNA]</scope>
    <source>
        <strain evidence="2 3">DSM 17945</strain>
    </source>
</reference>
<dbReference type="Proteomes" id="UP000567246">
    <property type="component" value="Unassembled WGS sequence"/>
</dbReference>
<feature type="compositionally biased region" description="Basic residues" evidence="1">
    <location>
        <begin position="694"/>
        <end position="708"/>
    </location>
</feature>